<dbReference type="EMBL" id="CP159253">
    <property type="protein sequence ID" value="XCG49989.1"/>
    <property type="molecule type" value="Genomic_DNA"/>
</dbReference>
<feature type="domain" description="EamA" evidence="7">
    <location>
        <begin position="3"/>
        <end position="108"/>
    </location>
</feature>
<feature type="transmembrane region" description="Helical" evidence="6">
    <location>
        <begin position="67"/>
        <end position="85"/>
    </location>
</feature>
<keyword evidence="2" id="KW-1003">Cell membrane</keyword>
<dbReference type="PANTHER" id="PTHR42920">
    <property type="entry name" value="OS03G0707200 PROTEIN-RELATED"/>
    <property type="match status" value="1"/>
</dbReference>
<keyword evidence="4 6" id="KW-1133">Transmembrane helix</keyword>
<evidence type="ECO:0000256" key="6">
    <source>
        <dbReference type="SAM" id="Phobius"/>
    </source>
</evidence>
<evidence type="ECO:0000256" key="4">
    <source>
        <dbReference type="ARBA" id="ARBA00022989"/>
    </source>
</evidence>
<feature type="transmembrane region" description="Helical" evidence="6">
    <location>
        <begin position="33"/>
        <end position="55"/>
    </location>
</feature>
<dbReference type="GO" id="GO:0005886">
    <property type="term" value="C:plasma membrane"/>
    <property type="evidence" value="ECO:0007669"/>
    <property type="project" value="UniProtKB-SubCell"/>
</dbReference>
<comment type="subcellular location">
    <subcellularLocation>
        <location evidence="1">Cell membrane</location>
        <topology evidence="1">Multi-pass membrane protein</topology>
    </subcellularLocation>
</comment>
<dbReference type="Pfam" id="PF00892">
    <property type="entry name" value="EamA"/>
    <property type="match status" value="1"/>
</dbReference>
<evidence type="ECO:0000256" key="2">
    <source>
        <dbReference type="ARBA" id="ARBA00022475"/>
    </source>
</evidence>
<sequence>MVVAGLAAGLSLPIFLPFAYWQWMMLDTSEVTVGAWLALAWYGLGTLALGSWLWYSGVSEAEGSIAAAFMGVMPASALVLSYVLLGEAFRWMHLLGFAVVFAGVLLISWEHARMSRHDDSRGRKGRWPVQAAGQEKPVCQHSCIALKVRQTTVRVRKFRA</sequence>
<proteinExistence type="predicted"/>
<organism evidence="8">
    <name type="scientific">Mesorhizobium sp. WSM2240</name>
    <dbReference type="NCBI Taxonomy" id="3228851"/>
    <lineage>
        <taxon>Bacteria</taxon>
        <taxon>Pseudomonadati</taxon>
        <taxon>Pseudomonadota</taxon>
        <taxon>Alphaproteobacteria</taxon>
        <taxon>Hyphomicrobiales</taxon>
        <taxon>Phyllobacteriaceae</taxon>
        <taxon>Mesorhizobium</taxon>
    </lineage>
</organism>
<evidence type="ECO:0000259" key="7">
    <source>
        <dbReference type="Pfam" id="PF00892"/>
    </source>
</evidence>
<accession>A0AAU8CUI2</accession>
<gene>
    <name evidence="8" type="ORF">ABVK50_05670</name>
</gene>
<dbReference type="PANTHER" id="PTHR42920:SF5">
    <property type="entry name" value="EAMA DOMAIN-CONTAINING PROTEIN"/>
    <property type="match status" value="1"/>
</dbReference>
<reference evidence="8" key="1">
    <citation type="submission" date="2024-06" db="EMBL/GenBank/DDBJ databases">
        <title>Mesorhizobium karijinii sp. nov., a symbiont of the iconic Swainsona formosa from arid Australia.</title>
        <authorList>
            <person name="Hill Y.J."/>
            <person name="Watkin E.L.J."/>
            <person name="O'Hara G.W."/>
            <person name="Terpolilli J."/>
            <person name="Tye M.L."/>
            <person name="Kohlmeier M.G."/>
        </authorList>
    </citation>
    <scope>NUCLEOTIDE SEQUENCE</scope>
    <source>
        <strain evidence="8">WSM2240</strain>
    </source>
</reference>
<name>A0AAU8CUI2_9HYPH</name>
<protein>
    <submittedName>
        <fullName evidence="8">DMT family transporter</fullName>
    </submittedName>
</protein>
<evidence type="ECO:0000256" key="1">
    <source>
        <dbReference type="ARBA" id="ARBA00004651"/>
    </source>
</evidence>
<evidence type="ECO:0000256" key="5">
    <source>
        <dbReference type="ARBA" id="ARBA00023136"/>
    </source>
</evidence>
<keyword evidence="3 6" id="KW-0812">Transmembrane</keyword>
<dbReference type="InterPro" id="IPR037185">
    <property type="entry name" value="EmrE-like"/>
</dbReference>
<feature type="transmembrane region" description="Helical" evidence="6">
    <location>
        <begin position="91"/>
        <end position="109"/>
    </location>
</feature>
<evidence type="ECO:0000256" key="3">
    <source>
        <dbReference type="ARBA" id="ARBA00022692"/>
    </source>
</evidence>
<dbReference type="RefSeq" id="WP_353642482.1">
    <property type="nucleotide sequence ID" value="NZ_CP159253.1"/>
</dbReference>
<dbReference type="InterPro" id="IPR051258">
    <property type="entry name" value="Diverse_Substrate_Transporter"/>
</dbReference>
<dbReference type="AlphaFoldDB" id="A0AAU8CUI2"/>
<dbReference type="Gene3D" id="1.10.3730.20">
    <property type="match status" value="1"/>
</dbReference>
<dbReference type="SUPFAM" id="SSF103481">
    <property type="entry name" value="Multidrug resistance efflux transporter EmrE"/>
    <property type="match status" value="1"/>
</dbReference>
<evidence type="ECO:0000313" key="8">
    <source>
        <dbReference type="EMBL" id="XCG49989.1"/>
    </source>
</evidence>
<dbReference type="InterPro" id="IPR000620">
    <property type="entry name" value="EamA_dom"/>
</dbReference>
<keyword evidence="5 6" id="KW-0472">Membrane</keyword>